<name>A0A427BAJ5_ENSVE</name>
<accession>A0A427BAJ5</accession>
<sequence length="148" mass="16776">MLMGYGKVNYLIVEGGSRLSNYYLSPRAGFKINGASSYGKEWRSHFFIVDESEDQGFSVVWAMHTTDNALSVKSTYETKAPEKIQRFFSFEIVKLEGMEEPLAKISSYLGALISQLSRANTNLQAQERWPKEEKAAEVESQSCPNCWL</sequence>
<gene>
    <name evidence="1" type="ORF">B296_00009462</name>
</gene>
<dbReference type="EMBL" id="AMZH03000109">
    <property type="protein sequence ID" value="RRT85474.1"/>
    <property type="molecule type" value="Genomic_DNA"/>
</dbReference>
<dbReference type="Proteomes" id="UP000287651">
    <property type="component" value="Unassembled WGS sequence"/>
</dbReference>
<evidence type="ECO:0000313" key="1">
    <source>
        <dbReference type="EMBL" id="RRT85474.1"/>
    </source>
</evidence>
<protein>
    <submittedName>
        <fullName evidence="1">Uncharacterized protein</fullName>
    </submittedName>
</protein>
<proteinExistence type="predicted"/>
<comment type="caution">
    <text evidence="1">The sequence shown here is derived from an EMBL/GenBank/DDBJ whole genome shotgun (WGS) entry which is preliminary data.</text>
</comment>
<organism evidence="1 2">
    <name type="scientific">Ensete ventricosum</name>
    <name type="common">Abyssinian banana</name>
    <name type="synonym">Musa ensete</name>
    <dbReference type="NCBI Taxonomy" id="4639"/>
    <lineage>
        <taxon>Eukaryota</taxon>
        <taxon>Viridiplantae</taxon>
        <taxon>Streptophyta</taxon>
        <taxon>Embryophyta</taxon>
        <taxon>Tracheophyta</taxon>
        <taxon>Spermatophyta</taxon>
        <taxon>Magnoliopsida</taxon>
        <taxon>Liliopsida</taxon>
        <taxon>Zingiberales</taxon>
        <taxon>Musaceae</taxon>
        <taxon>Ensete</taxon>
    </lineage>
</organism>
<dbReference type="AlphaFoldDB" id="A0A427BAJ5"/>
<reference evidence="1 2" key="1">
    <citation type="journal article" date="2014" name="Agronomy (Basel)">
        <title>A Draft Genome Sequence for Ensete ventricosum, the Drought-Tolerant Tree Against Hunger.</title>
        <authorList>
            <person name="Harrison J."/>
            <person name="Moore K.A."/>
            <person name="Paszkiewicz K."/>
            <person name="Jones T."/>
            <person name="Grant M."/>
            <person name="Ambacheew D."/>
            <person name="Muzemil S."/>
            <person name="Studholme D.J."/>
        </authorList>
    </citation>
    <scope>NUCLEOTIDE SEQUENCE [LARGE SCALE GENOMIC DNA]</scope>
</reference>
<evidence type="ECO:0000313" key="2">
    <source>
        <dbReference type="Proteomes" id="UP000287651"/>
    </source>
</evidence>